<sequence length="255" mass="28032">MNSQATRSTINSSSTSNDNNLAAINALMRSIATSFNQVDGEAEVDDEEEQLVIDLNNGLTGEPSSILVASTANLELVKYSMKRWVKTVPDLWLELTVGLEGIRSVDELNRLYNASWRRDEKERKMYSRPITFINGIKQLVSEGMTEEDALTSPYSASSGSPTELVIPNNNSHHNRNANVALTNSNKALSNGPDRTMRPTLMSPTPSPSSNINITKAHIPFSQPTESLVDPNSLNHSAYRPLNVTDALAYLDLVKN</sequence>
<dbReference type="GO" id="GO:0060963">
    <property type="term" value="P:positive regulation of ribosomal protein gene transcription by RNA polymerase II"/>
    <property type="evidence" value="ECO:0007669"/>
    <property type="project" value="TreeGrafter"/>
</dbReference>
<accession>A0A1C7N1R4</accession>
<evidence type="ECO:0000313" key="3">
    <source>
        <dbReference type="EMBL" id="OBZ81314.1"/>
    </source>
</evidence>
<feature type="domain" description="Transcription activator GCR1-like" evidence="2">
    <location>
        <begin position="79"/>
        <end position="150"/>
    </location>
</feature>
<organism evidence="3 4">
    <name type="scientific">Choanephora cucurbitarum</name>
    <dbReference type="NCBI Taxonomy" id="101091"/>
    <lineage>
        <taxon>Eukaryota</taxon>
        <taxon>Fungi</taxon>
        <taxon>Fungi incertae sedis</taxon>
        <taxon>Mucoromycota</taxon>
        <taxon>Mucoromycotina</taxon>
        <taxon>Mucoromycetes</taxon>
        <taxon>Mucorales</taxon>
        <taxon>Mucorineae</taxon>
        <taxon>Choanephoraceae</taxon>
        <taxon>Choanephoroideae</taxon>
        <taxon>Choanephora</taxon>
    </lineage>
</organism>
<dbReference type="PANTHER" id="PTHR37784:SF2">
    <property type="entry name" value="HIGH-OSMOLARITY-INDUCED TRANSCRIPTION PROTEIN 1"/>
    <property type="match status" value="1"/>
</dbReference>
<dbReference type="PANTHER" id="PTHR37784">
    <property type="entry name" value="PROTEIN MSN1"/>
    <property type="match status" value="1"/>
</dbReference>
<dbReference type="Pfam" id="PF12550">
    <property type="entry name" value="GCR1_C"/>
    <property type="match status" value="1"/>
</dbReference>
<reference evidence="3 4" key="1">
    <citation type="submission" date="2016-03" db="EMBL/GenBank/DDBJ databases">
        <title>Choanephora cucurbitarum.</title>
        <authorList>
            <person name="Min B."/>
            <person name="Park H."/>
            <person name="Park J.-H."/>
            <person name="Shin H.-D."/>
            <person name="Choi I.-G."/>
        </authorList>
    </citation>
    <scope>NUCLEOTIDE SEQUENCE [LARGE SCALE GENOMIC DNA]</scope>
    <source>
        <strain evidence="3 4">KUS-F28377</strain>
    </source>
</reference>
<dbReference type="InterPro" id="IPR022210">
    <property type="entry name" value="TF_GCR1-like"/>
</dbReference>
<dbReference type="GO" id="GO:0000981">
    <property type="term" value="F:DNA-binding transcription factor activity, RNA polymerase II-specific"/>
    <property type="evidence" value="ECO:0007669"/>
    <property type="project" value="TreeGrafter"/>
</dbReference>
<name>A0A1C7N1R4_9FUNG</name>
<dbReference type="GO" id="GO:0000978">
    <property type="term" value="F:RNA polymerase II cis-regulatory region sequence-specific DNA binding"/>
    <property type="evidence" value="ECO:0007669"/>
    <property type="project" value="TreeGrafter"/>
</dbReference>
<dbReference type="AlphaFoldDB" id="A0A1C7N1R4"/>
<evidence type="ECO:0000256" key="1">
    <source>
        <dbReference type="SAM" id="MobiDB-lite"/>
    </source>
</evidence>
<keyword evidence="4" id="KW-1185">Reference proteome</keyword>
<gene>
    <name evidence="3" type="ORF">A0J61_10638</name>
</gene>
<feature type="compositionally biased region" description="Low complexity" evidence="1">
    <location>
        <begin position="197"/>
        <end position="206"/>
    </location>
</feature>
<protein>
    <recommendedName>
        <fullName evidence="2">Transcription activator GCR1-like domain-containing protein</fullName>
    </recommendedName>
</protein>
<dbReference type="Proteomes" id="UP000093000">
    <property type="component" value="Unassembled WGS sequence"/>
</dbReference>
<dbReference type="OrthoDB" id="4325529at2759"/>
<dbReference type="EMBL" id="LUGH01001285">
    <property type="protein sequence ID" value="OBZ81314.1"/>
    <property type="molecule type" value="Genomic_DNA"/>
</dbReference>
<comment type="caution">
    <text evidence="3">The sequence shown here is derived from an EMBL/GenBank/DDBJ whole genome shotgun (WGS) entry which is preliminary data.</text>
</comment>
<evidence type="ECO:0000259" key="2">
    <source>
        <dbReference type="Pfam" id="PF12550"/>
    </source>
</evidence>
<proteinExistence type="predicted"/>
<feature type="region of interest" description="Disordered" evidence="1">
    <location>
        <begin position="184"/>
        <end position="206"/>
    </location>
</feature>
<evidence type="ECO:0000313" key="4">
    <source>
        <dbReference type="Proteomes" id="UP000093000"/>
    </source>
</evidence>
<dbReference type="InterPro" id="IPR052146">
    <property type="entry name" value="HOT1"/>
</dbReference>
<dbReference type="InParanoid" id="A0A1C7N1R4"/>